<keyword evidence="1" id="KW-1133">Transmembrane helix</keyword>
<protein>
    <submittedName>
        <fullName evidence="2">Uncharacterized protein</fullName>
    </submittedName>
</protein>
<evidence type="ECO:0000313" key="2">
    <source>
        <dbReference type="EMBL" id="GCE07352.1"/>
    </source>
</evidence>
<keyword evidence="1" id="KW-0812">Transmembrane</keyword>
<dbReference type="Proteomes" id="UP000287224">
    <property type="component" value="Unassembled WGS sequence"/>
</dbReference>
<accession>A0A401ZKJ5</accession>
<keyword evidence="3" id="KW-1185">Reference proteome</keyword>
<dbReference type="AlphaFoldDB" id="A0A401ZKJ5"/>
<comment type="caution">
    <text evidence="2">The sequence shown here is derived from an EMBL/GenBank/DDBJ whole genome shotgun (WGS) entry which is preliminary data.</text>
</comment>
<evidence type="ECO:0000313" key="3">
    <source>
        <dbReference type="Proteomes" id="UP000287224"/>
    </source>
</evidence>
<sequence length="47" mass="5648">MRWREDKKGDRLLNIMSSIYRDFLVPGTVLLLFMCRSTLPFVRVEDE</sequence>
<gene>
    <name evidence="2" type="ORF">KDAU_46810</name>
</gene>
<evidence type="ECO:0000256" key="1">
    <source>
        <dbReference type="SAM" id="Phobius"/>
    </source>
</evidence>
<feature type="transmembrane region" description="Helical" evidence="1">
    <location>
        <begin position="12"/>
        <end position="34"/>
    </location>
</feature>
<name>A0A401ZKJ5_9CHLR</name>
<proteinExistence type="predicted"/>
<organism evidence="2 3">
    <name type="scientific">Dictyobacter aurantiacus</name>
    <dbReference type="NCBI Taxonomy" id="1936993"/>
    <lineage>
        <taxon>Bacteria</taxon>
        <taxon>Bacillati</taxon>
        <taxon>Chloroflexota</taxon>
        <taxon>Ktedonobacteria</taxon>
        <taxon>Ktedonobacterales</taxon>
        <taxon>Dictyobacteraceae</taxon>
        <taxon>Dictyobacter</taxon>
    </lineage>
</organism>
<keyword evidence="1" id="KW-0472">Membrane</keyword>
<dbReference type="EMBL" id="BIFQ01000001">
    <property type="protein sequence ID" value="GCE07352.1"/>
    <property type="molecule type" value="Genomic_DNA"/>
</dbReference>
<reference evidence="3" key="1">
    <citation type="submission" date="2018-12" db="EMBL/GenBank/DDBJ databases">
        <title>Tengunoibacter tsumagoiensis gen. nov., sp. nov., Dictyobacter kobayashii sp. nov., D. alpinus sp. nov., and D. joshuensis sp. nov. and description of Dictyobacteraceae fam. nov. within the order Ktedonobacterales isolated from Tengu-no-mugimeshi.</title>
        <authorList>
            <person name="Wang C.M."/>
            <person name="Zheng Y."/>
            <person name="Sakai Y."/>
            <person name="Toyoda A."/>
            <person name="Minakuchi Y."/>
            <person name="Abe K."/>
            <person name="Yokota A."/>
            <person name="Yabe S."/>
        </authorList>
    </citation>
    <scope>NUCLEOTIDE SEQUENCE [LARGE SCALE GENOMIC DNA]</scope>
    <source>
        <strain evidence="3">S-27</strain>
    </source>
</reference>